<evidence type="ECO:0000313" key="4">
    <source>
        <dbReference type="EMBL" id="SHK87791.1"/>
    </source>
</evidence>
<feature type="domain" description="DUF2510" evidence="3">
    <location>
        <begin position="118"/>
        <end position="148"/>
    </location>
</feature>
<evidence type="ECO:0000256" key="2">
    <source>
        <dbReference type="SAM" id="Phobius"/>
    </source>
</evidence>
<keyword evidence="2" id="KW-0812">Transmembrane</keyword>
<evidence type="ECO:0000259" key="3">
    <source>
        <dbReference type="Pfam" id="PF10708"/>
    </source>
</evidence>
<protein>
    <recommendedName>
        <fullName evidence="3">DUF2510 domain-containing protein</fullName>
    </recommendedName>
</protein>
<keyword evidence="2" id="KW-0472">Membrane</keyword>
<dbReference type="Proteomes" id="UP000184363">
    <property type="component" value="Unassembled WGS sequence"/>
</dbReference>
<name>A0A1M6W208_PSETH</name>
<keyword evidence="5" id="KW-1185">Reference proteome</keyword>
<proteinExistence type="predicted"/>
<feature type="region of interest" description="Disordered" evidence="1">
    <location>
        <begin position="90"/>
        <end position="118"/>
    </location>
</feature>
<dbReference type="STRING" id="1848.SAMN05443637_113188"/>
<dbReference type="AlphaFoldDB" id="A0A1M6W208"/>
<organism evidence="4 5">
    <name type="scientific">Pseudonocardia thermophila</name>
    <dbReference type="NCBI Taxonomy" id="1848"/>
    <lineage>
        <taxon>Bacteria</taxon>
        <taxon>Bacillati</taxon>
        <taxon>Actinomycetota</taxon>
        <taxon>Actinomycetes</taxon>
        <taxon>Pseudonocardiales</taxon>
        <taxon>Pseudonocardiaceae</taxon>
        <taxon>Pseudonocardia</taxon>
    </lineage>
</organism>
<accession>A0A1M6W208</accession>
<sequence length="151" mass="16228">MVFRVRTGCHNCKRCTNSSAAEFGRMTGKAFAFLMTLGLSAFISLFTANCRACGHKLSLHDRTGTAGKGNSYVMPVQNVTQSVEVIVPPAPAPAPAPQPLAPAPRRAAVAPPPAGPPAGWYPDDAGALRWWDGVRWTEHVQPPPRPRAPYR</sequence>
<feature type="compositionally biased region" description="Pro residues" evidence="1">
    <location>
        <begin position="90"/>
        <end position="102"/>
    </location>
</feature>
<reference evidence="4 5" key="1">
    <citation type="submission" date="2016-11" db="EMBL/GenBank/DDBJ databases">
        <authorList>
            <person name="Jaros S."/>
            <person name="Januszkiewicz K."/>
            <person name="Wedrychowicz H."/>
        </authorList>
    </citation>
    <scope>NUCLEOTIDE SEQUENCE [LARGE SCALE GENOMIC DNA]</scope>
    <source>
        <strain evidence="4 5">DSM 43832</strain>
    </source>
</reference>
<dbReference type="InterPro" id="IPR018929">
    <property type="entry name" value="DUF2510"/>
</dbReference>
<dbReference type="EMBL" id="FRAP01000013">
    <property type="protein sequence ID" value="SHK87791.1"/>
    <property type="molecule type" value="Genomic_DNA"/>
</dbReference>
<dbReference type="Pfam" id="PF10708">
    <property type="entry name" value="DUF2510"/>
    <property type="match status" value="1"/>
</dbReference>
<feature type="transmembrane region" description="Helical" evidence="2">
    <location>
        <begin position="30"/>
        <end position="48"/>
    </location>
</feature>
<evidence type="ECO:0000313" key="5">
    <source>
        <dbReference type="Proteomes" id="UP000184363"/>
    </source>
</evidence>
<keyword evidence="2" id="KW-1133">Transmembrane helix</keyword>
<gene>
    <name evidence="4" type="ORF">SAMN05443637_113188</name>
</gene>
<evidence type="ECO:0000256" key="1">
    <source>
        <dbReference type="SAM" id="MobiDB-lite"/>
    </source>
</evidence>